<evidence type="ECO:0000256" key="3">
    <source>
        <dbReference type="ARBA" id="ARBA00024227"/>
    </source>
</evidence>
<dbReference type="CDD" id="cd16442">
    <property type="entry name" value="BPL"/>
    <property type="match status" value="1"/>
</dbReference>
<dbReference type="Pfam" id="PF02237">
    <property type="entry name" value="BPL_C"/>
    <property type="match status" value="1"/>
</dbReference>
<dbReference type="GO" id="GO:0005737">
    <property type="term" value="C:cytoplasm"/>
    <property type="evidence" value="ECO:0007669"/>
    <property type="project" value="TreeGrafter"/>
</dbReference>
<keyword evidence="7" id="KW-1185">Reference proteome</keyword>
<dbReference type="SUPFAM" id="SSF55681">
    <property type="entry name" value="Class II aaRS and biotin synthetases"/>
    <property type="match status" value="1"/>
</dbReference>
<dbReference type="PANTHER" id="PTHR12835:SF5">
    <property type="entry name" value="BIOTIN--PROTEIN LIGASE"/>
    <property type="match status" value="1"/>
</dbReference>
<evidence type="ECO:0000256" key="1">
    <source>
        <dbReference type="ARBA" id="ARBA00022598"/>
    </source>
</evidence>
<dbReference type="RefSeq" id="WP_143775504.1">
    <property type="nucleotide sequence ID" value="NZ_VKKU01000001.1"/>
</dbReference>
<name>A0A553WIV5_9SPHN</name>
<dbReference type="Gene3D" id="3.30.930.10">
    <property type="entry name" value="Bira Bifunctional Protein, Domain 2"/>
    <property type="match status" value="1"/>
</dbReference>
<evidence type="ECO:0000256" key="4">
    <source>
        <dbReference type="ARBA" id="ARBA00047846"/>
    </source>
</evidence>
<dbReference type="InterPro" id="IPR003142">
    <property type="entry name" value="BPL_C"/>
</dbReference>
<dbReference type="InterPro" id="IPR045864">
    <property type="entry name" value="aa-tRNA-synth_II/BPL/LPL"/>
</dbReference>
<comment type="catalytic activity">
    <reaction evidence="4">
        <text>biotin + L-lysyl-[protein] + ATP = N(6)-biotinyl-L-lysyl-[protein] + AMP + diphosphate + H(+)</text>
        <dbReference type="Rhea" id="RHEA:11756"/>
        <dbReference type="Rhea" id="RHEA-COMP:9752"/>
        <dbReference type="Rhea" id="RHEA-COMP:10505"/>
        <dbReference type="ChEBI" id="CHEBI:15378"/>
        <dbReference type="ChEBI" id="CHEBI:29969"/>
        <dbReference type="ChEBI" id="CHEBI:30616"/>
        <dbReference type="ChEBI" id="CHEBI:33019"/>
        <dbReference type="ChEBI" id="CHEBI:57586"/>
        <dbReference type="ChEBI" id="CHEBI:83144"/>
        <dbReference type="ChEBI" id="CHEBI:456215"/>
        <dbReference type="EC" id="6.3.4.15"/>
    </reaction>
</comment>
<dbReference type="InterPro" id="IPR004143">
    <property type="entry name" value="BPL_LPL_catalytic"/>
</dbReference>
<dbReference type="Gene3D" id="2.30.30.100">
    <property type="match status" value="1"/>
</dbReference>
<dbReference type="PANTHER" id="PTHR12835">
    <property type="entry name" value="BIOTIN PROTEIN LIGASE"/>
    <property type="match status" value="1"/>
</dbReference>
<evidence type="ECO:0000313" key="7">
    <source>
        <dbReference type="Proteomes" id="UP000320160"/>
    </source>
</evidence>
<protein>
    <recommendedName>
        <fullName evidence="3">biotin--[biotin carboxyl-carrier protein] ligase</fullName>
        <ecNumber evidence="3">6.3.4.15</ecNumber>
    </recommendedName>
</protein>
<evidence type="ECO:0000313" key="6">
    <source>
        <dbReference type="EMBL" id="TSB04616.1"/>
    </source>
</evidence>
<organism evidence="6 7">
    <name type="scientific">Sphingorhabdus contaminans</name>
    <dbReference type="NCBI Taxonomy" id="1343899"/>
    <lineage>
        <taxon>Bacteria</taxon>
        <taxon>Pseudomonadati</taxon>
        <taxon>Pseudomonadota</taxon>
        <taxon>Alphaproteobacteria</taxon>
        <taxon>Sphingomonadales</taxon>
        <taxon>Sphingomonadaceae</taxon>
        <taxon>Sphingorhabdus</taxon>
    </lineage>
</organism>
<keyword evidence="2" id="KW-0092">Biotin</keyword>
<dbReference type="GO" id="GO:0004077">
    <property type="term" value="F:biotin--[biotin carboxyl-carrier protein] ligase activity"/>
    <property type="evidence" value="ECO:0007669"/>
    <property type="project" value="UniProtKB-EC"/>
</dbReference>
<evidence type="ECO:0000259" key="5">
    <source>
        <dbReference type="PROSITE" id="PS51733"/>
    </source>
</evidence>
<gene>
    <name evidence="6" type="ORF">FOM92_04160</name>
</gene>
<comment type="caution">
    <text evidence="6">The sequence shown here is derived from an EMBL/GenBank/DDBJ whole genome shotgun (WGS) entry which is preliminary data.</text>
</comment>
<proteinExistence type="predicted"/>
<dbReference type="Pfam" id="PF03099">
    <property type="entry name" value="BPL_LplA_LipB"/>
    <property type="match status" value="1"/>
</dbReference>
<evidence type="ECO:0000256" key="2">
    <source>
        <dbReference type="ARBA" id="ARBA00023267"/>
    </source>
</evidence>
<reference evidence="6 7" key="1">
    <citation type="submission" date="2019-07" db="EMBL/GenBank/DDBJ databases">
        <authorList>
            <person name="Park M."/>
        </authorList>
    </citation>
    <scope>NUCLEOTIDE SEQUENCE [LARGE SCALE GENOMIC DNA]</scope>
    <source>
        <strain evidence="6 7">KCTC32445</strain>
    </source>
</reference>
<dbReference type="EMBL" id="VKKU01000001">
    <property type="protein sequence ID" value="TSB04616.1"/>
    <property type="molecule type" value="Genomic_DNA"/>
</dbReference>
<dbReference type="AlphaFoldDB" id="A0A553WIV5"/>
<keyword evidence="1 6" id="KW-0436">Ligase</keyword>
<sequence>MNPVFEEVALTGSTNADLLQRAAVGAPEGLWLRADAQDGGRGRLGRSWESPGGNLFASTIVRLQPSDPQAPTLAFVAALAVRDTLHQIAPECAVQIKWPNDILSADGSKICGILLERTGEAVVIGIGINLTSSPDIPGRATTDLHKLGILPPHPQAVTEILAANMASWLMRWRQYGLQALTSEWQKFAHPVGTALSVQLPDGTREDGLYAGLTAEGALQLRLADGTIHAIHAADVFLV</sequence>
<dbReference type="NCBIfam" id="TIGR00121">
    <property type="entry name" value="birA_ligase"/>
    <property type="match status" value="1"/>
</dbReference>
<dbReference type="OrthoDB" id="9807064at2"/>
<dbReference type="Proteomes" id="UP000320160">
    <property type="component" value="Unassembled WGS sequence"/>
</dbReference>
<dbReference type="EC" id="6.3.4.15" evidence="3"/>
<dbReference type="PROSITE" id="PS51733">
    <property type="entry name" value="BPL_LPL_CATALYTIC"/>
    <property type="match status" value="1"/>
</dbReference>
<accession>A0A553WIV5</accession>
<feature type="domain" description="BPL/LPL catalytic" evidence="5">
    <location>
        <begin position="1"/>
        <end position="173"/>
    </location>
</feature>
<dbReference type="InterPro" id="IPR004408">
    <property type="entry name" value="Biotin_CoA_COase_ligase"/>
</dbReference>